<accession>A0ABQ5N4X0</accession>
<dbReference type="Proteomes" id="UP001208567">
    <property type="component" value="Unassembled WGS sequence"/>
</dbReference>
<sequence>MKLYVNVKQAGSRKNFITKEEIILDFIPVTLRELIGAIVTKNVEDFNERQKKERIVDYLTNSEIDEKLTVGKVSFGELNNENKQSLSKALEAAYLAYEDGIYRVFIGENEAGKLDETLELKDDDVLTFIKLTMLAGRMW</sequence>
<dbReference type="RefSeq" id="WP_264849460.1">
    <property type="nucleotide sequence ID" value="NZ_BRXR01000001.1"/>
</dbReference>
<comment type="caution">
    <text evidence="1">The sequence shown here is derived from an EMBL/GenBank/DDBJ whole genome shotgun (WGS) entry which is preliminary data.</text>
</comment>
<gene>
    <name evidence="1" type="ORF">bsdE14_16060</name>
</gene>
<protein>
    <submittedName>
        <fullName evidence="1">Uncharacterized protein</fullName>
    </submittedName>
</protein>
<name>A0ABQ5N4X0_9CLOT</name>
<evidence type="ECO:0000313" key="2">
    <source>
        <dbReference type="Proteomes" id="UP001208567"/>
    </source>
</evidence>
<keyword evidence="2" id="KW-1185">Reference proteome</keyword>
<organism evidence="1 2">
    <name type="scientific">Clostridium omnivorum</name>
    <dbReference type="NCBI Taxonomy" id="1604902"/>
    <lineage>
        <taxon>Bacteria</taxon>
        <taxon>Bacillati</taxon>
        <taxon>Bacillota</taxon>
        <taxon>Clostridia</taxon>
        <taxon>Eubacteriales</taxon>
        <taxon>Clostridiaceae</taxon>
        <taxon>Clostridium</taxon>
    </lineage>
</organism>
<dbReference type="EMBL" id="BRXR01000001">
    <property type="protein sequence ID" value="GLC30196.1"/>
    <property type="molecule type" value="Genomic_DNA"/>
</dbReference>
<proteinExistence type="predicted"/>
<reference evidence="1 2" key="1">
    <citation type="journal article" date="2024" name="Int. J. Syst. Evol. Microbiol.">
        <title>Clostridium omnivorum sp. nov., isolated from anoxic soil under the treatment of reductive soil disinfestation.</title>
        <authorList>
            <person name="Ueki A."/>
            <person name="Tonouchi A."/>
            <person name="Kaku N."/>
            <person name="Honma S."/>
            <person name="Ueki K."/>
        </authorList>
    </citation>
    <scope>NUCLEOTIDE SEQUENCE [LARGE SCALE GENOMIC DNA]</scope>
    <source>
        <strain evidence="1 2">E14</strain>
    </source>
</reference>
<evidence type="ECO:0000313" key="1">
    <source>
        <dbReference type="EMBL" id="GLC30196.1"/>
    </source>
</evidence>